<protein>
    <submittedName>
        <fullName evidence="1">Uncharacterized protein</fullName>
    </submittedName>
</protein>
<evidence type="ECO:0000313" key="1">
    <source>
        <dbReference type="EMBL" id="ACJ27813.1"/>
    </source>
</evidence>
<sequence>MLDKASPSNKLRDNKTAWLSAFTLEAVVKSKPQAQ</sequence>
<name>B8CJ52_SHEPW</name>
<dbReference type="EMBL" id="CP000472">
    <property type="protein sequence ID" value="ACJ27813.1"/>
    <property type="molecule type" value="Genomic_DNA"/>
</dbReference>
<dbReference type="Proteomes" id="UP000000753">
    <property type="component" value="Chromosome"/>
</dbReference>
<accession>B8CJ52</accession>
<keyword evidence="2" id="KW-1185">Reference proteome</keyword>
<evidence type="ECO:0000313" key="2">
    <source>
        <dbReference type="Proteomes" id="UP000000753"/>
    </source>
</evidence>
<organism evidence="1 2">
    <name type="scientific">Shewanella piezotolerans (strain WP3 / JCM 13877)</name>
    <dbReference type="NCBI Taxonomy" id="225849"/>
    <lineage>
        <taxon>Bacteria</taxon>
        <taxon>Pseudomonadati</taxon>
        <taxon>Pseudomonadota</taxon>
        <taxon>Gammaproteobacteria</taxon>
        <taxon>Alteromonadales</taxon>
        <taxon>Shewanellaceae</taxon>
        <taxon>Shewanella</taxon>
    </lineage>
</organism>
<proteinExistence type="predicted"/>
<reference evidence="1 2" key="1">
    <citation type="journal article" date="2008" name="PLoS ONE">
        <title>Environmental adaptation: genomic analysis of the piezotolerant and psychrotolerant deep-sea iron reducing bacterium Shewanella piezotolerans WP3.</title>
        <authorList>
            <person name="Wang F."/>
            <person name="Wang J."/>
            <person name="Jian H."/>
            <person name="Zhang B."/>
            <person name="Li S."/>
            <person name="Wang F."/>
            <person name="Zeng X."/>
            <person name="Gao L."/>
            <person name="Bartlett D.H."/>
            <person name="Yu J."/>
            <person name="Hu S."/>
            <person name="Xiao X."/>
        </authorList>
    </citation>
    <scope>NUCLEOTIDE SEQUENCE [LARGE SCALE GENOMIC DNA]</scope>
    <source>
        <strain evidence="2">WP3 / JCM 13877</strain>
    </source>
</reference>
<gene>
    <name evidence="1" type="ordered locus">swp_1010</name>
</gene>
<dbReference type="HOGENOM" id="CLU_3367275_0_0_6"/>
<dbReference type="AlphaFoldDB" id="B8CJ52"/>
<dbReference type="KEGG" id="swp:swp_1010"/>